<reference evidence="1 2" key="1">
    <citation type="submission" date="2018-07" db="EMBL/GenBank/DDBJ databases">
        <title>Genomic Encyclopedia of Type Strains, Phase IV (KMG-IV): sequencing the most valuable type-strain genomes for metagenomic binning, comparative biology and taxonomic classification.</title>
        <authorList>
            <person name="Goeker M."/>
        </authorList>
    </citation>
    <scope>NUCLEOTIDE SEQUENCE [LARGE SCALE GENOMIC DNA]</scope>
    <source>
        <strain evidence="1 2">DSM 26725</strain>
    </source>
</reference>
<proteinExistence type="predicted"/>
<dbReference type="RefSeq" id="WP_147297624.1">
    <property type="nucleotide sequence ID" value="NZ_QRDP01000004.1"/>
</dbReference>
<accession>A0A3D9FE01</accession>
<dbReference type="InterPro" id="IPR036388">
    <property type="entry name" value="WH-like_DNA-bd_sf"/>
</dbReference>
<dbReference type="Proteomes" id="UP000256310">
    <property type="component" value="Unassembled WGS sequence"/>
</dbReference>
<evidence type="ECO:0000313" key="1">
    <source>
        <dbReference type="EMBL" id="RED16065.1"/>
    </source>
</evidence>
<dbReference type="InterPro" id="IPR036390">
    <property type="entry name" value="WH_DNA-bd_sf"/>
</dbReference>
<organism evidence="1 2">
    <name type="scientific">Parasphingopyxis lamellibrachiae</name>
    <dbReference type="NCBI Taxonomy" id="680125"/>
    <lineage>
        <taxon>Bacteria</taxon>
        <taxon>Pseudomonadati</taxon>
        <taxon>Pseudomonadota</taxon>
        <taxon>Alphaproteobacteria</taxon>
        <taxon>Sphingomonadales</taxon>
        <taxon>Sphingomonadaceae</taxon>
        <taxon>Parasphingopyxis</taxon>
    </lineage>
</organism>
<evidence type="ECO:0000313" key="2">
    <source>
        <dbReference type="Proteomes" id="UP000256310"/>
    </source>
</evidence>
<comment type="caution">
    <text evidence="1">The sequence shown here is derived from an EMBL/GenBank/DDBJ whole genome shotgun (WGS) entry which is preliminary data.</text>
</comment>
<dbReference type="EMBL" id="QRDP01000004">
    <property type="protein sequence ID" value="RED16065.1"/>
    <property type="molecule type" value="Genomic_DNA"/>
</dbReference>
<gene>
    <name evidence="1" type="ORF">DFR46_1077</name>
</gene>
<name>A0A3D9FE01_9SPHN</name>
<keyword evidence="2" id="KW-1185">Reference proteome</keyword>
<dbReference type="Gene3D" id="1.10.10.10">
    <property type="entry name" value="Winged helix-like DNA-binding domain superfamily/Winged helix DNA-binding domain"/>
    <property type="match status" value="1"/>
</dbReference>
<sequence>MHSDGQDTDRDGPASILIVADSPGGERRCRAAVAAIGARIVGMANPEEAVARIGEQIAPDAALLDLAEDHGSALDDLLGEIDRGARAGRYRSVVCVPMELLDRVDAQIGHGDVALLCGAQDVELAAALGLAVANRSLALQDIRGERDEARLLRLSEEVGRIAKALAELSHDDRSRPNGDDCRLAEAPLAFRAEPAPAAAALLPEHIRPMIRMRRLRDRFFDADLFADPAWDMLLDLMAARLEGRQVAVSSLCIAAAVPPTTALRWIRTMTDRGLFVRHSDPRDGRRVFIDLADDAATALERWFGATLQDRERFPG</sequence>
<dbReference type="AlphaFoldDB" id="A0A3D9FE01"/>
<protein>
    <submittedName>
        <fullName evidence="1">Uncharacterized protein</fullName>
    </submittedName>
</protein>
<dbReference type="OrthoDB" id="7594920at2"/>
<dbReference type="SUPFAM" id="SSF46785">
    <property type="entry name" value="Winged helix' DNA-binding domain"/>
    <property type="match status" value="1"/>
</dbReference>